<dbReference type="eggNOG" id="ENOG502RHKR">
    <property type="taxonomic scope" value="Eukaryota"/>
</dbReference>
<dbReference type="PROSITE" id="PS50181">
    <property type="entry name" value="FBOX"/>
    <property type="match status" value="1"/>
</dbReference>
<dbReference type="Proteomes" id="UP000016932">
    <property type="component" value="Unassembled WGS sequence"/>
</dbReference>
<dbReference type="RefSeq" id="XP_007923093.1">
    <property type="nucleotide sequence ID" value="XM_007924902.1"/>
</dbReference>
<dbReference type="KEGG" id="pfj:MYCFIDRAFT_193795"/>
<dbReference type="SMART" id="SM00256">
    <property type="entry name" value="FBOX"/>
    <property type="match status" value="1"/>
</dbReference>
<feature type="domain" description="F-box" evidence="1">
    <location>
        <begin position="14"/>
        <end position="60"/>
    </location>
</feature>
<dbReference type="HOGENOM" id="CLU_906501_0_0_1"/>
<dbReference type="AlphaFoldDB" id="M3B857"/>
<dbReference type="InterPro" id="IPR001810">
    <property type="entry name" value="F-box_dom"/>
</dbReference>
<dbReference type="InterPro" id="IPR036047">
    <property type="entry name" value="F-box-like_dom_sf"/>
</dbReference>
<keyword evidence="3" id="KW-1185">Reference proteome</keyword>
<evidence type="ECO:0000259" key="1">
    <source>
        <dbReference type="PROSITE" id="PS50181"/>
    </source>
</evidence>
<gene>
    <name evidence="2" type="ORF">MYCFIDRAFT_193795</name>
</gene>
<name>M3B857_PSEFD</name>
<sequence length="325" mass="37524">MTSGSPITTASKAPSSFLDLPVELKTEILSYLPFTEIRESRRVCKNLRDIVDEKSNIMTLYEPGQERDRDRLNDAVASFLDLKGVGFLDALARWVGQRGICPDFEMRHILIEALVREWIKQQGIDGSRPELARDRVVLTYFANEYINAHVYAHLDEEGYEIIWGNSSSPELWNSWPRVLQRLGLYGISEDMLAEWDNEVRQDSRKLAAPAMVPRPDYTLTRLDYFVPLWESWDEDSETSDEDSDSGDEDLGDFHDLDYRKVEDRGLCSSERLAELFGLRVLPESCRHFAFCVKTKRAYDIVEQAVDGAQIREQDKAFVLEDMYLF</sequence>
<reference evidence="2 3" key="1">
    <citation type="journal article" date="2012" name="PLoS Pathog.">
        <title>Diverse lifestyles and strategies of plant pathogenesis encoded in the genomes of eighteen Dothideomycetes fungi.</title>
        <authorList>
            <person name="Ohm R.A."/>
            <person name="Feau N."/>
            <person name="Henrissat B."/>
            <person name="Schoch C.L."/>
            <person name="Horwitz B.A."/>
            <person name="Barry K.W."/>
            <person name="Condon B.J."/>
            <person name="Copeland A.C."/>
            <person name="Dhillon B."/>
            <person name="Glaser F."/>
            <person name="Hesse C.N."/>
            <person name="Kosti I."/>
            <person name="LaButti K."/>
            <person name="Lindquist E.A."/>
            <person name="Lucas S."/>
            <person name="Salamov A.A."/>
            <person name="Bradshaw R.E."/>
            <person name="Ciuffetti L."/>
            <person name="Hamelin R.C."/>
            <person name="Kema G.H.J."/>
            <person name="Lawrence C."/>
            <person name="Scott J.A."/>
            <person name="Spatafora J.W."/>
            <person name="Turgeon B.G."/>
            <person name="de Wit P.J.G.M."/>
            <person name="Zhong S."/>
            <person name="Goodwin S.B."/>
            <person name="Grigoriev I.V."/>
        </authorList>
    </citation>
    <scope>NUCLEOTIDE SEQUENCE [LARGE SCALE GENOMIC DNA]</scope>
    <source>
        <strain evidence="2 3">CIRAD86</strain>
    </source>
</reference>
<protein>
    <recommendedName>
        <fullName evidence="1">F-box domain-containing protein</fullName>
    </recommendedName>
</protein>
<evidence type="ECO:0000313" key="3">
    <source>
        <dbReference type="Proteomes" id="UP000016932"/>
    </source>
</evidence>
<organism evidence="2 3">
    <name type="scientific">Pseudocercospora fijiensis (strain CIRAD86)</name>
    <name type="common">Black leaf streak disease fungus</name>
    <name type="synonym">Mycosphaerella fijiensis</name>
    <dbReference type="NCBI Taxonomy" id="383855"/>
    <lineage>
        <taxon>Eukaryota</taxon>
        <taxon>Fungi</taxon>
        <taxon>Dikarya</taxon>
        <taxon>Ascomycota</taxon>
        <taxon>Pezizomycotina</taxon>
        <taxon>Dothideomycetes</taxon>
        <taxon>Dothideomycetidae</taxon>
        <taxon>Mycosphaerellales</taxon>
        <taxon>Mycosphaerellaceae</taxon>
        <taxon>Pseudocercospora</taxon>
    </lineage>
</organism>
<dbReference type="Pfam" id="PF00646">
    <property type="entry name" value="F-box"/>
    <property type="match status" value="1"/>
</dbReference>
<dbReference type="GeneID" id="19335353"/>
<accession>M3B857</accession>
<dbReference type="VEuPathDB" id="FungiDB:MYCFIDRAFT_193795"/>
<dbReference type="OrthoDB" id="3626166at2759"/>
<dbReference type="EMBL" id="KB446556">
    <property type="protein sequence ID" value="EME85503.1"/>
    <property type="molecule type" value="Genomic_DNA"/>
</dbReference>
<dbReference type="SUPFAM" id="SSF81383">
    <property type="entry name" value="F-box domain"/>
    <property type="match status" value="1"/>
</dbReference>
<dbReference type="Gene3D" id="1.20.1280.50">
    <property type="match status" value="1"/>
</dbReference>
<proteinExistence type="predicted"/>
<evidence type="ECO:0000313" key="2">
    <source>
        <dbReference type="EMBL" id="EME85503.1"/>
    </source>
</evidence>